<feature type="non-terminal residue" evidence="1">
    <location>
        <position position="955"/>
    </location>
</feature>
<protein>
    <recommendedName>
        <fullName evidence="2">LamG-like jellyroll fold domain-containing protein</fullName>
    </recommendedName>
</protein>
<name>A0A0F9J9F6_9ZZZZ</name>
<reference evidence="1" key="1">
    <citation type="journal article" date="2015" name="Nature">
        <title>Complex archaea that bridge the gap between prokaryotes and eukaryotes.</title>
        <authorList>
            <person name="Spang A."/>
            <person name="Saw J.H."/>
            <person name="Jorgensen S.L."/>
            <person name="Zaremba-Niedzwiedzka K."/>
            <person name="Martijn J."/>
            <person name="Lind A.E."/>
            <person name="van Eijk R."/>
            <person name="Schleper C."/>
            <person name="Guy L."/>
            <person name="Ettema T.J."/>
        </authorList>
    </citation>
    <scope>NUCLEOTIDE SEQUENCE</scope>
</reference>
<evidence type="ECO:0000313" key="1">
    <source>
        <dbReference type="EMBL" id="KKM48230.1"/>
    </source>
</evidence>
<accession>A0A0F9J9F6</accession>
<dbReference type="EMBL" id="LAZR01011998">
    <property type="protein sequence ID" value="KKM48230.1"/>
    <property type="molecule type" value="Genomic_DNA"/>
</dbReference>
<comment type="caution">
    <text evidence="1">The sequence shown here is derived from an EMBL/GenBank/DDBJ whole genome shotgun (WGS) entry which is preliminary data.</text>
</comment>
<dbReference type="AlphaFoldDB" id="A0A0F9J9F6"/>
<evidence type="ECO:0008006" key="2">
    <source>
        <dbReference type="Google" id="ProtNLM"/>
    </source>
</evidence>
<proteinExistence type="predicted"/>
<gene>
    <name evidence="1" type="ORF">LCGC14_1557850</name>
</gene>
<sequence length="955" mass="106469">MKSKKVCIGLIICLIGISPLILFHIQIIEERKTIMSLYELYRFKALGITSAKIPQNTHLWIETDSAGTIYAVDSADNTDLIKTTDKGDNWATIANRSKTIRALWHDVSNGIIYAIEDDRGVDDITVWKITLSTDTVAVIGADIGDALYEATDIFIRDGNLEIAVLDTDNDRIEMYRWEDPNWTLKASLSYANVDIRFSYGIVIGTDYWFWAASDSGVQWTGRLFKFTGASFFTSLDPIADVKYPASFNQYGMAYDGSNIIYFLWEDTDDNEDYLFSYSITGDSVTQGAIYNIALMLDRNNSGIAPNESEKAFGIANEIVYEITTAEGGVLQLQDVSAIADANITAITDNFFMLTNGKMFEYTNIASDINHLKVTEELGTLSYADMDIKETTLGHFSAGDIIKIYDSDTVLSWRGRVLYPEMVLEGTEVIGKYVILGVDSIFDNIYRKNFTTVRSSDYVLKNIIDNALSRLFSYDDEIDDFSALTFKYDQKSKARKTLKYLAMLERAVLHYKPDGELFFNKYNNLSPSPQIYTATYNFEDDADGAFPSGWTDNSGGSTTATIIASLDGHRKVLQLSDNDGADSAIASNSFSAQPSGTVEFYWSMDDVTDGSYVQFDTVGSRAITLLCGVLGDNFYYYDGVAVNWSAAVLGATDNTWTHHKIIFDIATDTFDWYIDGVLVANDANFHNVQATGITILSLSTNDATSAYNAFFDAVGYSWDPAYTIGDNLNAWTQATSYVKITHYTPAGNRHITRAPVIGANNDLGQVYYVGSASESEEHRFGINELQPWRDPEITNYTEAKQLGDNLQEIYSIDTQMISMLVAKKKHIQVGYTIKLSWNILFNISLANFLVTKRVWYPITDICELELTDNILTTKAFNLKVINSFYDENAQEGYEHPDVPESAADGIVLPLKSIAELRAFDAFASSVGLTLFLHQDASADVAGYKLLDSLFPDDAKT</sequence>
<dbReference type="SUPFAM" id="SSF101898">
    <property type="entry name" value="NHL repeat"/>
    <property type="match status" value="1"/>
</dbReference>
<organism evidence="1">
    <name type="scientific">marine sediment metagenome</name>
    <dbReference type="NCBI Taxonomy" id="412755"/>
    <lineage>
        <taxon>unclassified sequences</taxon>
        <taxon>metagenomes</taxon>
        <taxon>ecological metagenomes</taxon>
    </lineage>
</organism>